<organism evidence="1 2">
    <name type="scientific">Petrolisthes cinctipes</name>
    <name type="common">Flat porcelain crab</name>
    <dbReference type="NCBI Taxonomy" id="88211"/>
    <lineage>
        <taxon>Eukaryota</taxon>
        <taxon>Metazoa</taxon>
        <taxon>Ecdysozoa</taxon>
        <taxon>Arthropoda</taxon>
        <taxon>Crustacea</taxon>
        <taxon>Multicrustacea</taxon>
        <taxon>Malacostraca</taxon>
        <taxon>Eumalacostraca</taxon>
        <taxon>Eucarida</taxon>
        <taxon>Decapoda</taxon>
        <taxon>Pleocyemata</taxon>
        <taxon>Anomura</taxon>
        <taxon>Galatheoidea</taxon>
        <taxon>Porcellanidae</taxon>
        <taxon>Petrolisthes</taxon>
    </lineage>
</organism>
<dbReference type="EMBL" id="JAWQEG010005397">
    <property type="protein sequence ID" value="KAK3858146.1"/>
    <property type="molecule type" value="Genomic_DNA"/>
</dbReference>
<accession>A0AAE1EPT9</accession>
<dbReference type="Proteomes" id="UP001286313">
    <property type="component" value="Unassembled WGS sequence"/>
</dbReference>
<reference evidence="1" key="1">
    <citation type="submission" date="2023-10" db="EMBL/GenBank/DDBJ databases">
        <title>Genome assemblies of two species of porcelain crab, Petrolisthes cinctipes and Petrolisthes manimaculis (Anomura: Porcellanidae).</title>
        <authorList>
            <person name="Angst P."/>
        </authorList>
    </citation>
    <scope>NUCLEOTIDE SEQUENCE</scope>
    <source>
        <strain evidence="1">PB745_01</strain>
        <tissue evidence="1">Gill</tissue>
    </source>
</reference>
<gene>
    <name evidence="1" type="ORF">Pcinc_035639</name>
</gene>
<name>A0AAE1EPT9_PETCI</name>
<comment type="caution">
    <text evidence="1">The sequence shown here is derived from an EMBL/GenBank/DDBJ whole genome shotgun (WGS) entry which is preliminary data.</text>
</comment>
<evidence type="ECO:0000313" key="1">
    <source>
        <dbReference type="EMBL" id="KAK3858146.1"/>
    </source>
</evidence>
<protein>
    <submittedName>
        <fullName evidence="1">Uncharacterized protein</fullName>
    </submittedName>
</protein>
<sequence>SSYNFIRYSNQHISFKTSTIPPLSQSHNYSIPPESSTQLLHPTQNPHPYQNPYFSAHLRTSTAPFFHNIPLRIPIPTKTPTFLPISGTSTAPFLQNIPLRIPNLTNPPAQMKEALPY</sequence>
<keyword evidence="2" id="KW-1185">Reference proteome</keyword>
<evidence type="ECO:0000313" key="2">
    <source>
        <dbReference type="Proteomes" id="UP001286313"/>
    </source>
</evidence>
<dbReference type="AlphaFoldDB" id="A0AAE1EPT9"/>
<feature type="non-terminal residue" evidence="1">
    <location>
        <position position="1"/>
    </location>
</feature>
<proteinExistence type="predicted"/>